<dbReference type="HOGENOM" id="CLU_010226_1_0_1"/>
<organism evidence="11 12">
    <name type="scientific">Schizosaccharomyces cryophilus (strain OY26 / ATCC MYA-4695 / CBS 11777 / NBRC 106824 / NRRL Y48691)</name>
    <name type="common">Fission yeast</name>
    <dbReference type="NCBI Taxonomy" id="653667"/>
    <lineage>
        <taxon>Eukaryota</taxon>
        <taxon>Fungi</taxon>
        <taxon>Dikarya</taxon>
        <taxon>Ascomycota</taxon>
        <taxon>Taphrinomycotina</taxon>
        <taxon>Schizosaccharomycetes</taxon>
        <taxon>Schizosaccharomycetales</taxon>
        <taxon>Schizosaccharomycetaceae</taxon>
        <taxon>Schizosaccharomyces</taxon>
    </lineage>
</organism>
<feature type="signal peptide" evidence="9">
    <location>
        <begin position="1"/>
        <end position="23"/>
    </location>
</feature>
<dbReference type="Proteomes" id="UP000015464">
    <property type="component" value="Unassembled WGS sequence"/>
</dbReference>
<dbReference type="PANTHER" id="PTHR31145">
    <property type="entry name" value="INTEGRAL MEMBRANE PROTEIN (AFU_ORTHOLOGUE AFUA_7G01610)"/>
    <property type="match status" value="1"/>
</dbReference>
<feature type="domain" description="ML-like" evidence="10">
    <location>
        <begin position="26"/>
        <end position="167"/>
    </location>
</feature>
<evidence type="ECO:0000313" key="12">
    <source>
        <dbReference type="Proteomes" id="UP000015464"/>
    </source>
</evidence>
<evidence type="ECO:0000256" key="9">
    <source>
        <dbReference type="SAM" id="SignalP"/>
    </source>
</evidence>
<dbReference type="InterPro" id="IPR032800">
    <property type="entry name" value="TRP_N"/>
</dbReference>
<feature type="transmembrane region" description="Helical" evidence="8">
    <location>
        <begin position="469"/>
        <end position="489"/>
    </location>
</feature>
<reference evidence="11 12" key="1">
    <citation type="journal article" date="2011" name="Science">
        <title>Comparative functional genomics of the fission yeasts.</title>
        <authorList>
            <person name="Rhind N."/>
            <person name="Chen Z."/>
            <person name="Yassour M."/>
            <person name="Thompson D.A."/>
            <person name="Haas B.J."/>
            <person name="Habib N."/>
            <person name="Wapinski I."/>
            <person name="Roy S."/>
            <person name="Lin M.F."/>
            <person name="Heiman D.I."/>
            <person name="Young S.K."/>
            <person name="Furuya K."/>
            <person name="Guo Y."/>
            <person name="Pidoux A."/>
            <person name="Chen H.M."/>
            <person name="Robbertse B."/>
            <person name="Goldberg J.M."/>
            <person name="Aoki K."/>
            <person name="Bayne E.H."/>
            <person name="Berlin A.M."/>
            <person name="Desjardins C.A."/>
            <person name="Dobbs E."/>
            <person name="Dukaj L."/>
            <person name="Fan L."/>
            <person name="FitzGerald M.G."/>
            <person name="French C."/>
            <person name="Gujja S."/>
            <person name="Hansen K."/>
            <person name="Keifenheim D."/>
            <person name="Levin J.Z."/>
            <person name="Mosher R.A."/>
            <person name="Mueller C.A."/>
            <person name="Pfiffner J."/>
            <person name="Priest M."/>
            <person name="Russ C."/>
            <person name="Smialowska A."/>
            <person name="Swoboda P."/>
            <person name="Sykes S.M."/>
            <person name="Vaughn M."/>
            <person name="Vengrova S."/>
            <person name="Yoder R."/>
            <person name="Zeng Q."/>
            <person name="Allshire R."/>
            <person name="Baulcombe D."/>
            <person name="Birren B.W."/>
            <person name="Brown W."/>
            <person name="Ekwall K."/>
            <person name="Kellis M."/>
            <person name="Leatherwood J."/>
            <person name="Levin H."/>
            <person name="Margalit H."/>
            <person name="Martienssen R."/>
            <person name="Nieduszynski C.A."/>
            <person name="Spatafora J.W."/>
            <person name="Friedman N."/>
            <person name="Dalgaard J.Z."/>
            <person name="Baumann P."/>
            <person name="Niki H."/>
            <person name="Regev A."/>
            <person name="Nusbaum C."/>
        </authorList>
    </citation>
    <scope>NUCLEOTIDE SEQUENCE [LARGE SCALE GENOMIC DNA]</scope>
    <source>
        <strain evidence="12">OY26 / ATCC MYA-4695 / CBS 11777 / NBRC 106824 / NRRL Y48691</strain>
    </source>
</reference>
<dbReference type="GeneID" id="25036892"/>
<dbReference type="GO" id="GO:0097720">
    <property type="term" value="P:calcineurin-mediated signaling"/>
    <property type="evidence" value="ECO:0007669"/>
    <property type="project" value="EnsemblFungi"/>
</dbReference>
<feature type="transmembrane region" description="Helical" evidence="8">
    <location>
        <begin position="406"/>
        <end position="427"/>
    </location>
</feature>
<keyword evidence="12" id="KW-1185">Reference proteome</keyword>
<dbReference type="GO" id="GO:0009272">
    <property type="term" value="P:fungal-type cell wall biogenesis"/>
    <property type="evidence" value="ECO:0007669"/>
    <property type="project" value="TreeGrafter"/>
</dbReference>
<keyword evidence="4 9" id="KW-0732">Signal</keyword>
<dbReference type="SMART" id="SM01320">
    <property type="entry name" value="TRP_N"/>
    <property type="match status" value="1"/>
</dbReference>
<dbReference type="AlphaFoldDB" id="S9VUE7"/>
<dbReference type="GO" id="GO:0032154">
    <property type="term" value="C:cleavage furrow"/>
    <property type="evidence" value="ECO:0007669"/>
    <property type="project" value="EnsemblFungi"/>
</dbReference>
<evidence type="ECO:0000313" key="11">
    <source>
        <dbReference type="EMBL" id="EPY51398.1"/>
    </source>
</evidence>
<dbReference type="EMBL" id="KE546991">
    <property type="protein sequence ID" value="EPY51398.1"/>
    <property type="molecule type" value="Genomic_DNA"/>
</dbReference>
<dbReference type="OrthoDB" id="5212126at2759"/>
<comment type="similarity">
    <text evidence="2">Belongs to the transient receptor potential (TRP) ion channel family.</text>
</comment>
<keyword evidence="6 8" id="KW-0472">Membrane</keyword>
<feature type="transmembrane region" description="Helical" evidence="8">
    <location>
        <begin position="379"/>
        <end position="400"/>
    </location>
</feature>
<feature type="region of interest" description="Disordered" evidence="7">
    <location>
        <begin position="691"/>
        <end position="710"/>
    </location>
</feature>
<gene>
    <name evidence="11" type="ORF">SPOG_02569</name>
</gene>
<feature type="transmembrane region" description="Helical" evidence="8">
    <location>
        <begin position="201"/>
        <end position="221"/>
    </location>
</feature>
<evidence type="ECO:0000256" key="1">
    <source>
        <dbReference type="ARBA" id="ARBA00004141"/>
    </source>
</evidence>
<protein>
    <submittedName>
        <fullName evidence="11">Trp-like ion channel Pkd2</fullName>
    </submittedName>
</protein>
<comment type="subcellular location">
    <subcellularLocation>
        <location evidence="1">Membrane</location>
        <topology evidence="1">Multi-pass membrane protein</topology>
    </subcellularLocation>
</comment>
<dbReference type="Pfam" id="PF14558">
    <property type="entry name" value="TRP_N"/>
    <property type="match status" value="1"/>
</dbReference>
<evidence type="ECO:0000256" key="7">
    <source>
        <dbReference type="SAM" id="MobiDB-lite"/>
    </source>
</evidence>
<dbReference type="InterPro" id="IPR040241">
    <property type="entry name" value="TRP_Flc/Pkd2-like"/>
</dbReference>
<dbReference type="Pfam" id="PF06011">
    <property type="entry name" value="TRP"/>
    <property type="match status" value="1"/>
</dbReference>
<name>S9VUE7_SCHCR</name>
<dbReference type="GO" id="GO:0000935">
    <property type="term" value="C:division septum"/>
    <property type="evidence" value="ECO:0007669"/>
    <property type="project" value="EnsemblFungi"/>
</dbReference>
<dbReference type="OMA" id="SIMGWVF"/>
<dbReference type="GO" id="GO:0090334">
    <property type="term" value="P:regulation of cell wall (1-&gt;3)-beta-D-glucan biosynthetic process"/>
    <property type="evidence" value="ECO:0007669"/>
    <property type="project" value="EnsemblFungi"/>
</dbReference>
<evidence type="ECO:0000256" key="8">
    <source>
        <dbReference type="SAM" id="Phobius"/>
    </source>
</evidence>
<dbReference type="GO" id="GO:0005783">
    <property type="term" value="C:endoplasmic reticulum"/>
    <property type="evidence" value="ECO:0007669"/>
    <property type="project" value="EnsemblFungi"/>
</dbReference>
<dbReference type="GO" id="GO:0005262">
    <property type="term" value="F:calcium channel activity"/>
    <property type="evidence" value="ECO:0007669"/>
    <property type="project" value="EnsemblFungi"/>
</dbReference>
<dbReference type="PANTHER" id="PTHR31145:SF2">
    <property type="entry name" value="FLAVIN CARRIER PROTEIN 2"/>
    <property type="match status" value="1"/>
</dbReference>
<dbReference type="GO" id="GO:0098703">
    <property type="term" value="P:calcium ion import across plasma membrane"/>
    <property type="evidence" value="ECO:0007669"/>
    <property type="project" value="EnsemblFungi"/>
</dbReference>
<feature type="transmembrane region" description="Helical" evidence="8">
    <location>
        <begin position="556"/>
        <end position="579"/>
    </location>
</feature>
<evidence type="ECO:0000256" key="2">
    <source>
        <dbReference type="ARBA" id="ARBA00010642"/>
    </source>
</evidence>
<dbReference type="eggNOG" id="ENOG502QSVZ">
    <property type="taxonomic scope" value="Eukaryota"/>
</dbReference>
<dbReference type="GO" id="GO:0032178">
    <property type="term" value="C:medial membrane band"/>
    <property type="evidence" value="ECO:0007669"/>
    <property type="project" value="EnsemblFungi"/>
</dbReference>
<feature type="transmembrane region" description="Helical" evidence="8">
    <location>
        <begin position="166"/>
        <end position="189"/>
    </location>
</feature>
<accession>S9VUE7</accession>
<dbReference type="GO" id="GO:0009992">
    <property type="term" value="P:intracellular water homeostasis"/>
    <property type="evidence" value="ECO:0007669"/>
    <property type="project" value="EnsemblFungi"/>
</dbReference>
<dbReference type="InterPro" id="IPR010308">
    <property type="entry name" value="TRP_C"/>
</dbReference>
<evidence type="ECO:0000256" key="5">
    <source>
        <dbReference type="ARBA" id="ARBA00022989"/>
    </source>
</evidence>
<proteinExistence type="inferred from homology"/>
<dbReference type="STRING" id="653667.S9VUE7"/>
<evidence type="ECO:0000256" key="6">
    <source>
        <dbReference type="ARBA" id="ARBA00023136"/>
    </source>
</evidence>
<dbReference type="RefSeq" id="XP_013023965.1">
    <property type="nucleotide sequence ID" value="XM_013168511.1"/>
</dbReference>
<feature type="transmembrane region" description="Helical" evidence="8">
    <location>
        <begin position="325"/>
        <end position="358"/>
    </location>
</feature>
<keyword evidence="3 8" id="KW-0812">Transmembrane</keyword>
<dbReference type="GO" id="GO:0031520">
    <property type="term" value="C:plasma membrane of cell tip"/>
    <property type="evidence" value="ECO:0007669"/>
    <property type="project" value="EnsemblFungi"/>
</dbReference>
<evidence type="ECO:0000256" key="4">
    <source>
        <dbReference type="ARBA" id="ARBA00022729"/>
    </source>
</evidence>
<evidence type="ECO:0000259" key="10">
    <source>
        <dbReference type="SMART" id="SM01320"/>
    </source>
</evidence>
<dbReference type="GO" id="GO:0071474">
    <property type="term" value="P:cellular hyperosmotic response"/>
    <property type="evidence" value="ECO:0007669"/>
    <property type="project" value="EnsemblFungi"/>
</dbReference>
<evidence type="ECO:0000256" key="3">
    <source>
        <dbReference type="ARBA" id="ARBA00022692"/>
    </source>
</evidence>
<feature type="transmembrane region" description="Helical" evidence="8">
    <location>
        <begin position="527"/>
        <end position="550"/>
    </location>
</feature>
<dbReference type="GO" id="GO:0000139">
    <property type="term" value="C:Golgi membrane"/>
    <property type="evidence" value="ECO:0007669"/>
    <property type="project" value="EnsemblFungi"/>
</dbReference>
<sequence length="710" mass="80236">MRLLQSPILSLFLIFFAIQSVRAKPKQLYVKSLTTCMTDSQFSASTLDAVYYPGNTSIYFDVSARSLVSSNVSIHVNVSAYGFKLEKTIDPCDMNIAGFCPMQAGNIILQGNHDLTGEVTKWVNELPSIAYTVPDLDAKVTVNMYDTSSNERIACVKTNVENGRSVYYHAVYWILCMVIGVPLLLFLLLSPIFQTPAMWEVFENMVALFQFAQLQGMYAMMASPLPGIVFSWGRNFIWSMGIIKIGFMQDVFTWYVKSTGGDPSVLVEMGSHGNVGLAKRGLDSASLFSKRDSSSGSSSSSNSGTITLRGIRRLSYMMGIETTNFFITGFSFFIILLGFTLCIAILSRIVLELYYLIAKDRALKRQRAREYWKAIAKGVFYRAIFLGFWQMSALCMWEIYTRDSSALAFLSMYVIVDMAILLLYAFARTMQIIRKTGAISDPDALFNLYSDTQHLMRWGFMYVSYRHRFFFLSFFLLIVILIRSMFIGFGQDSPVVQGCAMFAISVVVFFFMVVARPYATKHLNSMHIGISIVNMISGVFLLIMCKAFTVNELARQVIAIVFFAINAITMLVLIVGIFIRNIVVLLRRTKNGTYYRILDESNEKSSSLKDFPKHPSSEMNVFHDPGFTGTTLRGSTDLRTTDNPFSSHDDSTNTYSNYKYNSPWQAIEEDSYAKLHGTNTNEFYRDPSAIESLGYNGGHRRRPLPEPSFY</sequence>
<feature type="transmembrane region" description="Helical" evidence="8">
    <location>
        <begin position="495"/>
        <end position="515"/>
    </location>
</feature>
<feature type="chain" id="PRO_5004559280" evidence="9">
    <location>
        <begin position="24"/>
        <end position="710"/>
    </location>
</feature>
<keyword evidence="5 8" id="KW-1133">Transmembrane helix</keyword>